<dbReference type="SUPFAM" id="SSF55729">
    <property type="entry name" value="Acyl-CoA N-acyltransferases (Nat)"/>
    <property type="match status" value="1"/>
</dbReference>
<dbReference type="PROSITE" id="PS51186">
    <property type="entry name" value="GNAT"/>
    <property type="match status" value="1"/>
</dbReference>
<dbReference type="GO" id="GO:0016747">
    <property type="term" value="F:acyltransferase activity, transferring groups other than amino-acyl groups"/>
    <property type="evidence" value="ECO:0007669"/>
    <property type="project" value="InterPro"/>
</dbReference>
<keyword evidence="3" id="KW-1185">Reference proteome</keyword>
<dbReference type="Proteomes" id="UP000004892">
    <property type="component" value="Unassembled WGS sequence"/>
</dbReference>
<dbReference type="RefSeq" id="WP_009135524.1">
    <property type="nucleotide sequence ID" value="NZ_JH594596.1"/>
</dbReference>
<dbReference type="Gene3D" id="3.40.630.30">
    <property type="match status" value="1"/>
</dbReference>
<organism evidence="2 3">
    <name type="scientific">Odoribacter laneus YIT 12061</name>
    <dbReference type="NCBI Taxonomy" id="742817"/>
    <lineage>
        <taxon>Bacteria</taxon>
        <taxon>Pseudomonadati</taxon>
        <taxon>Bacteroidota</taxon>
        <taxon>Bacteroidia</taxon>
        <taxon>Bacteroidales</taxon>
        <taxon>Odoribacteraceae</taxon>
        <taxon>Odoribacter</taxon>
    </lineage>
</organism>
<dbReference type="HOGENOM" id="CLU_013985_13_0_10"/>
<dbReference type="Pfam" id="PF00583">
    <property type="entry name" value="Acetyltransf_1"/>
    <property type="match status" value="1"/>
</dbReference>
<sequence length="175" mass="20450">MGPLKVEEKIIFRKAVKTDIGEIWQIILQAKEQMRLRNSRQWQNGYPAYKDILGDIQEEYGYVLCYEERVVAYAAVIFGEEPAYRAIRGKWNTGEPYVVVHRLAVSVDMKQCGLATRFMQEVEGLSYRNGIYNFRVDTNFDNSYMLKILDKLQFVYCGEIEYEGDARKAYDKKLG</sequence>
<name>H1DDN4_9BACT</name>
<dbReference type="InterPro" id="IPR016181">
    <property type="entry name" value="Acyl_CoA_acyltransferase"/>
</dbReference>
<dbReference type="EMBL" id="ADMC01000005">
    <property type="protein sequence ID" value="EHP50681.1"/>
    <property type="molecule type" value="Genomic_DNA"/>
</dbReference>
<protein>
    <recommendedName>
        <fullName evidence="1">N-acetyltransferase domain-containing protein</fullName>
    </recommendedName>
</protein>
<dbReference type="PATRIC" id="fig|742817.3.peg.390"/>
<gene>
    <name evidence="2" type="ORF">HMPREF9449_00370</name>
</gene>
<dbReference type="GeneID" id="98068024"/>
<reference evidence="2 3" key="1">
    <citation type="submission" date="2012-01" db="EMBL/GenBank/DDBJ databases">
        <title>The Genome Sequence of Odoribacter laneus YIT 12061.</title>
        <authorList>
            <consortium name="The Broad Institute Genome Sequencing Platform"/>
            <person name="Earl A."/>
            <person name="Ward D."/>
            <person name="Feldgarden M."/>
            <person name="Gevers D."/>
            <person name="Morotomi M."/>
            <person name="Young S.K."/>
            <person name="Zeng Q."/>
            <person name="Gargeya S."/>
            <person name="Fitzgerald M."/>
            <person name="Haas B."/>
            <person name="Abouelleil A."/>
            <person name="Alvarado L."/>
            <person name="Arachchi H.M."/>
            <person name="Berlin A."/>
            <person name="Chapman S.B."/>
            <person name="Gearin G."/>
            <person name="Goldberg J."/>
            <person name="Griggs A."/>
            <person name="Gujja S."/>
            <person name="Hansen M."/>
            <person name="Heiman D."/>
            <person name="Howarth C."/>
            <person name="Larimer J."/>
            <person name="Lui A."/>
            <person name="MacDonald P.J.P."/>
            <person name="McCowen C."/>
            <person name="Montmayeur A."/>
            <person name="Murphy C."/>
            <person name="Neiman D."/>
            <person name="Pearson M."/>
            <person name="Priest M."/>
            <person name="Roberts A."/>
            <person name="Saif S."/>
            <person name="Shea T."/>
            <person name="Sisk P."/>
            <person name="Stolte C."/>
            <person name="Sykes S."/>
            <person name="Wortman J."/>
            <person name="Nusbaum C."/>
            <person name="Birren B."/>
        </authorList>
    </citation>
    <scope>NUCLEOTIDE SEQUENCE [LARGE SCALE GENOMIC DNA]</scope>
    <source>
        <strain evidence="2 3">YIT 12061</strain>
    </source>
</reference>
<dbReference type="STRING" id="742817.HMPREF9449_00370"/>
<comment type="caution">
    <text evidence="2">The sequence shown here is derived from an EMBL/GenBank/DDBJ whole genome shotgun (WGS) entry which is preliminary data.</text>
</comment>
<evidence type="ECO:0000313" key="2">
    <source>
        <dbReference type="EMBL" id="EHP50681.1"/>
    </source>
</evidence>
<accession>H1DDN4</accession>
<dbReference type="InterPro" id="IPR000182">
    <property type="entry name" value="GNAT_dom"/>
</dbReference>
<proteinExistence type="predicted"/>
<dbReference type="AlphaFoldDB" id="H1DDN4"/>
<evidence type="ECO:0000259" key="1">
    <source>
        <dbReference type="PROSITE" id="PS51186"/>
    </source>
</evidence>
<feature type="domain" description="N-acetyltransferase" evidence="1">
    <location>
        <begin position="10"/>
        <end position="175"/>
    </location>
</feature>
<dbReference type="eggNOG" id="COG0456">
    <property type="taxonomic scope" value="Bacteria"/>
</dbReference>
<evidence type="ECO:0000313" key="3">
    <source>
        <dbReference type="Proteomes" id="UP000004892"/>
    </source>
</evidence>